<feature type="region of interest" description="Disordered" evidence="2">
    <location>
        <begin position="216"/>
        <end position="249"/>
    </location>
</feature>
<dbReference type="AlphaFoldDB" id="A0A1X2GKY4"/>
<feature type="region of interest" description="Disordered" evidence="2">
    <location>
        <begin position="426"/>
        <end position="466"/>
    </location>
</feature>
<dbReference type="Proteomes" id="UP000242146">
    <property type="component" value="Unassembled WGS sequence"/>
</dbReference>
<feature type="compositionally biased region" description="Low complexity" evidence="2">
    <location>
        <begin position="436"/>
        <end position="456"/>
    </location>
</feature>
<accession>A0A1X2GKY4</accession>
<evidence type="ECO:0000256" key="1">
    <source>
        <dbReference type="ARBA" id="ARBA00022700"/>
    </source>
</evidence>
<keyword evidence="1" id="KW-0734">Signal transduction inhibitor</keyword>
<dbReference type="InterPro" id="IPR016137">
    <property type="entry name" value="RGS"/>
</dbReference>
<dbReference type="PROSITE" id="PS50132">
    <property type="entry name" value="RGS"/>
    <property type="match status" value="1"/>
</dbReference>
<dbReference type="InterPro" id="IPR036305">
    <property type="entry name" value="RGS_sf"/>
</dbReference>
<dbReference type="OrthoDB" id="196547at2759"/>
<dbReference type="InterPro" id="IPR058855">
    <property type="entry name" value="RGS1/SST2-like_Fungal-DR"/>
</dbReference>
<dbReference type="SMART" id="SM00049">
    <property type="entry name" value="DEP"/>
    <property type="match status" value="1"/>
</dbReference>
<dbReference type="Pfam" id="PF25889">
    <property type="entry name" value="WHD_Fungal_DR"/>
    <property type="match status" value="1"/>
</dbReference>
<comment type="caution">
    <text evidence="4">The sequence shown here is derived from an EMBL/GenBank/DDBJ whole genome shotgun (WGS) entry which is preliminary data.</text>
</comment>
<evidence type="ECO:0000259" key="3">
    <source>
        <dbReference type="PROSITE" id="PS50132"/>
    </source>
</evidence>
<reference evidence="4 5" key="1">
    <citation type="submission" date="2016-07" db="EMBL/GenBank/DDBJ databases">
        <title>Pervasive Adenine N6-methylation of Active Genes in Fungi.</title>
        <authorList>
            <consortium name="DOE Joint Genome Institute"/>
            <person name="Mondo S.J."/>
            <person name="Dannebaum R.O."/>
            <person name="Kuo R.C."/>
            <person name="Labutti K."/>
            <person name="Haridas S."/>
            <person name="Kuo A."/>
            <person name="Salamov A."/>
            <person name="Ahrendt S.R."/>
            <person name="Lipzen A."/>
            <person name="Sullivan W."/>
            <person name="Andreopoulos W.B."/>
            <person name="Clum A."/>
            <person name="Lindquist E."/>
            <person name="Daum C."/>
            <person name="Ramamoorthy G.K."/>
            <person name="Gryganskyi A."/>
            <person name="Culley D."/>
            <person name="Magnuson J.K."/>
            <person name="James T.Y."/>
            <person name="O'Malley M.A."/>
            <person name="Stajich J.E."/>
            <person name="Spatafora J.W."/>
            <person name="Visel A."/>
            <person name="Grigoriev I.V."/>
        </authorList>
    </citation>
    <scope>NUCLEOTIDE SEQUENCE [LARGE SCALE GENOMIC DNA]</scope>
    <source>
        <strain evidence="4 5">NRRL 3301</strain>
    </source>
</reference>
<gene>
    <name evidence="4" type="ORF">DM01DRAFT_1406597</name>
</gene>
<dbReference type="InterPro" id="IPR000591">
    <property type="entry name" value="DEP_dom"/>
</dbReference>
<name>A0A1X2GKY4_9FUNG</name>
<protein>
    <recommendedName>
        <fullName evidence="3">RGS domain-containing protein</fullName>
    </recommendedName>
</protein>
<dbReference type="PANTHER" id="PTHR10845">
    <property type="entry name" value="REGULATOR OF G PROTEIN SIGNALING"/>
    <property type="match status" value="1"/>
</dbReference>
<feature type="compositionally biased region" description="Low complexity" evidence="2">
    <location>
        <begin position="232"/>
        <end position="249"/>
    </location>
</feature>
<dbReference type="GO" id="GO:0009968">
    <property type="term" value="P:negative regulation of signal transduction"/>
    <property type="evidence" value="ECO:0007669"/>
    <property type="project" value="UniProtKB-KW"/>
</dbReference>
<dbReference type="Gene3D" id="1.10.10.10">
    <property type="entry name" value="Winged helix-like DNA-binding domain superfamily/Winged helix DNA-binding domain"/>
    <property type="match status" value="1"/>
</dbReference>
<dbReference type="PRINTS" id="PR01301">
    <property type="entry name" value="RGSPROTEIN"/>
</dbReference>
<keyword evidence="5" id="KW-1185">Reference proteome</keyword>
<evidence type="ECO:0000313" key="5">
    <source>
        <dbReference type="Proteomes" id="UP000242146"/>
    </source>
</evidence>
<sequence>MTSDKSKQAYTSMMKFTMDGRPFIKDVHDLFAALIVQLPLTTHKYLFRSYLNTFTTEEAINSLGSLRFSYSTRLPDPDDPNKMIRTTTTTTFNMAKDMAKALCQQFQQCRLMCNATDPSSQSLNDKTIWQLTPKGLCILQDFCIRTDVDTPKMRRHFTDIQPIQVVRLERKNDDDTVMVGRQNLAVLYIVMVHSLPLDGDNVSPINTNVQAPNAVTSLPGLAKSSPKHTNESSNSSVSSGSSASSSLPSGHLSPFAMSTQVMGGDSKVQILGNYLLTLSKSGQPSSAPSQKNGKTASTARRIRSLFSTQLACDWLLYFSTTSSYEEGCSLLAEFLRYGWIEYQNEKHAEEDDIRLAKNILMSVTSKGKQILTEANQYLDGANPNGSSKHPQGKPIQQDTPLLPAASPGGAVTDSEATLKEMLAQDPDTARQHMIPRRQNSISSTTSSNHSAQRSSRPPSIALDSASSLPNADQLIGSSTSMTAISANTTLTSAPVDAFGKETNASKLKQILDDAQMRSYFKDFLRQNFCEENLDFWIDYNTLRRKLRNQSPALPSQNQKDMLEDAYDIWATYLKPGASSELNVEHSLRQEMARVVSSMVTVVPTYLPAQQTTKNTLVISSHSVSQSLRMLLKWLDQVNDYICRLMATDSVPKFVRTPRYKKLIEQREQEQKKQHEEYLLERQKLDDSLFFDDKQS</sequence>
<dbReference type="SUPFAM" id="SSF48097">
    <property type="entry name" value="Regulator of G-protein signaling, RGS"/>
    <property type="match status" value="1"/>
</dbReference>
<proteinExistence type="predicted"/>
<evidence type="ECO:0000313" key="4">
    <source>
        <dbReference type="EMBL" id="ORX56269.1"/>
    </source>
</evidence>
<evidence type="ECO:0000256" key="2">
    <source>
        <dbReference type="SAM" id="MobiDB-lite"/>
    </source>
</evidence>
<feature type="compositionally biased region" description="Polar residues" evidence="2">
    <location>
        <begin position="383"/>
        <end position="399"/>
    </location>
</feature>
<dbReference type="InterPro" id="IPR044926">
    <property type="entry name" value="RGS_subdomain_2"/>
</dbReference>
<dbReference type="Gene3D" id="1.10.167.10">
    <property type="entry name" value="Regulator of G-protein Signalling 4, domain 2"/>
    <property type="match status" value="1"/>
</dbReference>
<dbReference type="PANTHER" id="PTHR10845:SF192">
    <property type="entry name" value="DOUBLE HIT, ISOFORM B"/>
    <property type="match status" value="1"/>
</dbReference>
<feature type="region of interest" description="Disordered" evidence="2">
    <location>
        <begin position="377"/>
        <end position="411"/>
    </location>
</feature>
<dbReference type="GO" id="GO:0035556">
    <property type="term" value="P:intracellular signal transduction"/>
    <property type="evidence" value="ECO:0007669"/>
    <property type="project" value="InterPro"/>
</dbReference>
<dbReference type="SMART" id="SM00315">
    <property type="entry name" value="RGS"/>
    <property type="match status" value="1"/>
</dbReference>
<feature type="domain" description="RGS" evidence="3">
    <location>
        <begin position="506"/>
        <end position="663"/>
    </location>
</feature>
<dbReference type="Pfam" id="PF00615">
    <property type="entry name" value="RGS"/>
    <property type="match status" value="1"/>
</dbReference>
<dbReference type="STRING" id="101127.A0A1X2GKY4"/>
<organism evidence="4 5">
    <name type="scientific">Hesseltinella vesiculosa</name>
    <dbReference type="NCBI Taxonomy" id="101127"/>
    <lineage>
        <taxon>Eukaryota</taxon>
        <taxon>Fungi</taxon>
        <taxon>Fungi incertae sedis</taxon>
        <taxon>Mucoromycota</taxon>
        <taxon>Mucoromycotina</taxon>
        <taxon>Mucoromycetes</taxon>
        <taxon>Mucorales</taxon>
        <taxon>Cunninghamellaceae</taxon>
        <taxon>Hesseltinella</taxon>
    </lineage>
</organism>
<dbReference type="InterPro" id="IPR036388">
    <property type="entry name" value="WH-like_DNA-bd_sf"/>
</dbReference>
<dbReference type="EMBL" id="MCGT01000010">
    <property type="protein sequence ID" value="ORX56269.1"/>
    <property type="molecule type" value="Genomic_DNA"/>
</dbReference>